<dbReference type="Gene3D" id="3.30.450.40">
    <property type="match status" value="1"/>
</dbReference>
<dbReference type="GO" id="GO:1902201">
    <property type="term" value="P:negative regulation of bacterial-type flagellum-dependent cell motility"/>
    <property type="evidence" value="ECO:0007669"/>
    <property type="project" value="TreeGrafter"/>
</dbReference>
<dbReference type="Gene3D" id="3.30.70.270">
    <property type="match status" value="1"/>
</dbReference>
<dbReference type="GO" id="GO:0043709">
    <property type="term" value="P:cell adhesion involved in single-species biofilm formation"/>
    <property type="evidence" value="ECO:0007669"/>
    <property type="project" value="TreeGrafter"/>
</dbReference>
<dbReference type="GO" id="GO:0052621">
    <property type="term" value="F:diguanylate cyclase activity"/>
    <property type="evidence" value="ECO:0007669"/>
    <property type="project" value="UniProtKB-EC"/>
</dbReference>
<evidence type="ECO:0000256" key="2">
    <source>
        <dbReference type="ARBA" id="ARBA00034247"/>
    </source>
</evidence>
<dbReference type="Proteomes" id="UP000823638">
    <property type="component" value="Unassembled WGS sequence"/>
</dbReference>
<dbReference type="PANTHER" id="PTHR45138">
    <property type="entry name" value="REGULATORY COMPONENTS OF SENSORY TRANSDUCTION SYSTEM"/>
    <property type="match status" value="1"/>
</dbReference>
<organism evidence="4 5">
    <name type="scientific">Candidatus Gallitreponema excrementavium</name>
    <dbReference type="NCBI Taxonomy" id="2840840"/>
    <lineage>
        <taxon>Bacteria</taxon>
        <taxon>Pseudomonadati</taxon>
        <taxon>Spirochaetota</taxon>
        <taxon>Spirochaetia</taxon>
        <taxon>Spirochaetales</taxon>
        <taxon>Candidatus Gallitreponema</taxon>
    </lineage>
</organism>
<evidence type="ECO:0000313" key="5">
    <source>
        <dbReference type="Proteomes" id="UP000823638"/>
    </source>
</evidence>
<sequence length="350" mass="39420">MSRCADQDQNEIATYEKQLFDLRQLLEISKSLSSTLDFNTLMETVLYICMGQMQALNVGLFTRKSFDSVYFSLNNNYKGFELDDSVEYVIKDEHPLISLLNRTNCCFTLEEIQNELGSMDGLEALSALEPDLIVPLKAKARVNGVLVLGGQISIDNNGFTEYEKEHILNIASLVAIAINTSALLEMTTTDMMTRLKLKHFFYTVLADQIEEAKGQEKPLCVLMMDIDHFKKFNDTYGHSCGDVVLQQVAHVIQNNVRSQDMAARYGGEEFCVMLCDTEPAIAKQVAERIRRSVETMEIVYENQHLSVTISLGVAAFNPKIDTTPKTFVDRADAALYVSKQEGRNRVTMAE</sequence>
<dbReference type="NCBIfam" id="NF041606">
    <property type="entry name" value="dguan_cyc_DgcA"/>
    <property type="match status" value="1"/>
</dbReference>
<proteinExistence type="predicted"/>
<evidence type="ECO:0000313" key="4">
    <source>
        <dbReference type="EMBL" id="MBO8457789.1"/>
    </source>
</evidence>
<protein>
    <recommendedName>
        <fullName evidence="1">diguanylate cyclase</fullName>
        <ecNumber evidence="1">2.7.7.65</ecNumber>
    </recommendedName>
</protein>
<comment type="caution">
    <text evidence="4">The sequence shown here is derived from an EMBL/GenBank/DDBJ whole genome shotgun (WGS) entry which is preliminary data.</text>
</comment>
<dbReference type="Pfam" id="PF00990">
    <property type="entry name" value="GGDEF"/>
    <property type="match status" value="1"/>
</dbReference>
<dbReference type="NCBIfam" id="TIGR00254">
    <property type="entry name" value="GGDEF"/>
    <property type="match status" value="1"/>
</dbReference>
<dbReference type="SUPFAM" id="SSF55073">
    <property type="entry name" value="Nucleotide cyclase"/>
    <property type="match status" value="1"/>
</dbReference>
<gene>
    <name evidence="4" type="ORF">IAA81_06135</name>
</gene>
<comment type="catalytic activity">
    <reaction evidence="2">
        <text>2 GTP = 3',3'-c-di-GMP + 2 diphosphate</text>
        <dbReference type="Rhea" id="RHEA:24898"/>
        <dbReference type="ChEBI" id="CHEBI:33019"/>
        <dbReference type="ChEBI" id="CHEBI:37565"/>
        <dbReference type="ChEBI" id="CHEBI:58805"/>
        <dbReference type="EC" id="2.7.7.65"/>
    </reaction>
</comment>
<dbReference type="SMART" id="SM00267">
    <property type="entry name" value="GGDEF"/>
    <property type="match status" value="1"/>
</dbReference>
<dbReference type="AlphaFoldDB" id="A0A9D9N2C6"/>
<dbReference type="SUPFAM" id="SSF55781">
    <property type="entry name" value="GAF domain-like"/>
    <property type="match status" value="1"/>
</dbReference>
<name>A0A9D9N2C6_9SPIR</name>
<dbReference type="GO" id="GO:0005886">
    <property type="term" value="C:plasma membrane"/>
    <property type="evidence" value="ECO:0007669"/>
    <property type="project" value="TreeGrafter"/>
</dbReference>
<dbReference type="InterPro" id="IPR000160">
    <property type="entry name" value="GGDEF_dom"/>
</dbReference>
<evidence type="ECO:0000256" key="1">
    <source>
        <dbReference type="ARBA" id="ARBA00012528"/>
    </source>
</evidence>
<feature type="domain" description="GGDEF" evidence="3">
    <location>
        <begin position="217"/>
        <end position="350"/>
    </location>
</feature>
<dbReference type="InterPro" id="IPR050469">
    <property type="entry name" value="Diguanylate_Cyclase"/>
</dbReference>
<dbReference type="CDD" id="cd01949">
    <property type="entry name" value="GGDEF"/>
    <property type="match status" value="1"/>
</dbReference>
<reference evidence="4" key="1">
    <citation type="submission" date="2020-10" db="EMBL/GenBank/DDBJ databases">
        <authorList>
            <person name="Gilroy R."/>
        </authorList>
    </citation>
    <scope>NUCLEOTIDE SEQUENCE</scope>
    <source>
        <strain evidence="4">10532</strain>
    </source>
</reference>
<dbReference type="EMBL" id="JADIMM010000079">
    <property type="protein sequence ID" value="MBO8457789.1"/>
    <property type="molecule type" value="Genomic_DNA"/>
</dbReference>
<dbReference type="InterPro" id="IPR029787">
    <property type="entry name" value="Nucleotide_cyclase"/>
</dbReference>
<dbReference type="InterPro" id="IPR043128">
    <property type="entry name" value="Rev_trsase/Diguanyl_cyclase"/>
</dbReference>
<dbReference type="EC" id="2.7.7.65" evidence="1"/>
<evidence type="ECO:0000259" key="3">
    <source>
        <dbReference type="PROSITE" id="PS50887"/>
    </source>
</evidence>
<dbReference type="PROSITE" id="PS50887">
    <property type="entry name" value="GGDEF"/>
    <property type="match status" value="1"/>
</dbReference>
<dbReference type="PANTHER" id="PTHR45138:SF9">
    <property type="entry name" value="DIGUANYLATE CYCLASE DGCM-RELATED"/>
    <property type="match status" value="1"/>
</dbReference>
<dbReference type="FunFam" id="3.30.70.270:FF:000001">
    <property type="entry name" value="Diguanylate cyclase domain protein"/>
    <property type="match status" value="1"/>
</dbReference>
<accession>A0A9D9N2C6</accession>
<reference evidence="4" key="2">
    <citation type="journal article" date="2021" name="PeerJ">
        <title>Extensive microbial diversity within the chicken gut microbiome revealed by metagenomics and culture.</title>
        <authorList>
            <person name="Gilroy R."/>
            <person name="Ravi A."/>
            <person name="Getino M."/>
            <person name="Pursley I."/>
            <person name="Horton D.L."/>
            <person name="Alikhan N.F."/>
            <person name="Baker D."/>
            <person name="Gharbi K."/>
            <person name="Hall N."/>
            <person name="Watson M."/>
            <person name="Adriaenssens E.M."/>
            <person name="Foster-Nyarko E."/>
            <person name="Jarju S."/>
            <person name="Secka A."/>
            <person name="Antonio M."/>
            <person name="Oren A."/>
            <person name="Chaudhuri R.R."/>
            <person name="La Ragione R."/>
            <person name="Hildebrand F."/>
            <person name="Pallen M.J."/>
        </authorList>
    </citation>
    <scope>NUCLEOTIDE SEQUENCE</scope>
    <source>
        <strain evidence="4">10532</strain>
    </source>
</reference>
<dbReference type="InterPro" id="IPR048092">
    <property type="entry name" value="Dguan_cyc_DgcA"/>
</dbReference>
<dbReference type="InterPro" id="IPR029016">
    <property type="entry name" value="GAF-like_dom_sf"/>
</dbReference>